<evidence type="ECO:0000256" key="3">
    <source>
        <dbReference type="ARBA" id="ARBA00023136"/>
    </source>
</evidence>
<keyword evidence="1 4" id="KW-0812">Transmembrane</keyword>
<feature type="transmembrane region" description="Helical" evidence="4">
    <location>
        <begin position="37"/>
        <end position="55"/>
    </location>
</feature>
<feature type="transmembrane region" description="Helical" evidence="4">
    <location>
        <begin position="88"/>
        <end position="108"/>
    </location>
</feature>
<accession>A0A3S3PK90</accession>
<dbReference type="EMBL" id="NCKU01000139">
    <property type="protein sequence ID" value="RWS16978.1"/>
    <property type="molecule type" value="Genomic_DNA"/>
</dbReference>
<dbReference type="Proteomes" id="UP000285301">
    <property type="component" value="Unassembled WGS sequence"/>
</dbReference>
<dbReference type="OrthoDB" id="10640662at2759"/>
<dbReference type="STRING" id="1965070.A0A3S3PK90"/>
<keyword evidence="6" id="KW-1185">Reference proteome</keyword>
<comment type="caution">
    <text evidence="5">The sequence shown here is derived from an EMBL/GenBank/DDBJ whole genome shotgun (WGS) entry which is preliminary data.</text>
</comment>
<feature type="transmembrane region" description="Helical" evidence="4">
    <location>
        <begin position="350"/>
        <end position="371"/>
    </location>
</feature>
<reference evidence="5 6" key="1">
    <citation type="journal article" date="2018" name="Gigascience">
        <title>Genomes of trombidid mites reveal novel predicted allergens and laterally-transferred genes associated with secondary metabolism.</title>
        <authorList>
            <person name="Dong X."/>
            <person name="Chaisiri K."/>
            <person name="Xia D."/>
            <person name="Armstrong S.D."/>
            <person name="Fang Y."/>
            <person name="Donnelly M.J."/>
            <person name="Kadowaki T."/>
            <person name="McGarry J.W."/>
            <person name="Darby A.C."/>
            <person name="Makepeace B.L."/>
        </authorList>
    </citation>
    <scope>NUCLEOTIDE SEQUENCE [LARGE SCALE GENOMIC DNA]</scope>
    <source>
        <strain evidence="5">UoL-WK</strain>
    </source>
</reference>
<sequence length="428" mass="47736">MKEKYVKIAMYVSGFYGTLLDFTELLNVSIETVSGGLSLRCAGICIGSIIGAIILRYVDRFTLCAVLLLLEGLLGLLIINIFDVTVYFVAIFSLGLVFGGVDAFVYVAIADMWKEKGKPFTQAVEFVDNFTLIISPLIVRPFLSSNQEIDVHEGVVMAEVEYSKNVSRYENMTNGIDPNSSRIWIPFGAMGASMIIVSAFAILFNSLVTKSQSNADNLSEKVQRKLSVGKPIEDSIKGDAINKEVEISCIALDKEAKYLRIYEILVVSVCFLLVFLLTAKYLIFSQFWPVFVVFIDLKLSKSQGVLMFATTSTFMTISTSLICIGMGNFFATIFNMMTERVRVTNMIGSLYICAAYISSASGLPIIIGRYIKHFPMILVFSNLAIIILLLLLLCVLLQLDAFKRKYIKRRAYEPVELKSVRQLPFVLS</sequence>
<organism evidence="5 6">
    <name type="scientific">Dinothrombium tinctorium</name>
    <dbReference type="NCBI Taxonomy" id="1965070"/>
    <lineage>
        <taxon>Eukaryota</taxon>
        <taxon>Metazoa</taxon>
        <taxon>Ecdysozoa</taxon>
        <taxon>Arthropoda</taxon>
        <taxon>Chelicerata</taxon>
        <taxon>Arachnida</taxon>
        <taxon>Acari</taxon>
        <taxon>Acariformes</taxon>
        <taxon>Trombidiformes</taxon>
        <taxon>Prostigmata</taxon>
        <taxon>Anystina</taxon>
        <taxon>Parasitengona</taxon>
        <taxon>Trombidioidea</taxon>
        <taxon>Trombidiidae</taxon>
        <taxon>Dinothrombium</taxon>
    </lineage>
</organism>
<evidence type="ECO:0000313" key="6">
    <source>
        <dbReference type="Proteomes" id="UP000285301"/>
    </source>
</evidence>
<dbReference type="InterPro" id="IPR036259">
    <property type="entry name" value="MFS_trans_sf"/>
</dbReference>
<name>A0A3S3PK90_9ACAR</name>
<gene>
    <name evidence="5" type="ORF">B4U79_17853</name>
</gene>
<keyword evidence="5" id="KW-0762">Sugar transport</keyword>
<keyword evidence="3 4" id="KW-0472">Membrane</keyword>
<dbReference type="PANTHER" id="PTHR23121">
    <property type="entry name" value="SODIUM-DEPENDENT GLUCOSE TRANSPORTER 1"/>
    <property type="match status" value="1"/>
</dbReference>
<feature type="transmembrane region" description="Helical" evidence="4">
    <location>
        <begin position="183"/>
        <end position="204"/>
    </location>
</feature>
<keyword evidence="5" id="KW-0813">Transport</keyword>
<feature type="transmembrane region" description="Helical" evidence="4">
    <location>
        <begin position="264"/>
        <end position="284"/>
    </location>
</feature>
<feature type="transmembrane region" description="Helical" evidence="4">
    <location>
        <begin position="304"/>
        <end position="330"/>
    </location>
</feature>
<evidence type="ECO:0000256" key="2">
    <source>
        <dbReference type="ARBA" id="ARBA00022989"/>
    </source>
</evidence>
<feature type="transmembrane region" description="Helical" evidence="4">
    <location>
        <begin position="377"/>
        <end position="399"/>
    </location>
</feature>
<proteinExistence type="predicted"/>
<evidence type="ECO:0000313" key="5">
    <source>
        <dbReference type="EMBL" id="RWS16978.1"/>
    </source>
</evidence>
<evidence type="ECO:0000256" key="4">
    <source>
        <dbReference type="SAM" id="Phobius"/>
    </source>
</evidence>
<dbReference type="PANTHER" id="PTHR23121:SF9">
    <property type="entry name" value="SODIUM-DEPENDENT GLUCOSE TRANSPORTER 1"/>
    <property type="match status" value="1"/>
</dbReference>
<dbReference type="AlphaFoldDB" id="A0A3S3PK90"/>
<feature type="transmembrane region" description="Helical" evidence="4">
    <location>
        <begin position="62"/>
        <end position="82"/>
    </location>
</feature>
<dbReference type="SUPFAM" id="SSF103473">
    <property type="entry name" value="MFS general substrate transporter"/>
    <property type="match status" value="1"/>
</dbReference>
<evidence type="ECO:0000256" key="1">
    <source>
        <dbReference type="ARBA" id="ARBA00022692"/>
    </source>
</evidence>
<keyword evidence="2 4" id="KW-1133">Transmembrane helix</keyword>
<protein>
    <submittedName>
        <fullName evidence="5">Sodium-dependent glucose transporter 1-like protein</fullName>
    </submittedName>
</protein>